<name>A0A5B0SFY0_PUCGR</name>
<accession>A0A5B0SFY0</accession>
<evidence type="ECO:0000313" key="3">
    <source>
        <dbReference type="Proteomes" id="UP000325313"/>
    </source>
</evidence>
<organism evidence="2 3">
    <name type="scientific">Puccinia graminis f. sp. tritici</name>
    <dbReference type="NCBI Taxonomy" id="56615"/>
    <lineage>
        <taxon>Eukaryota</taxon>
        <taxon>Fungi</taxon>
        <taxon>Dikarya</taxon>
        <taxon>Basidiomycota</taxon>
        <taxon>Pucciniomycotina</taxon>
        <taxon>Pucciniomycetes</taxon>
        <taxon>Pucciniales</taxon>
        <taxon>Pucciniaceae</taxon>
        <taxon>Puccinia</taxon>
    </lineage>
</organism>
<feature type="compositionally biased region" description="Acidic residues" evidence="1">
    <location>
        <begin position="40"/>
        <end position="57"/>
    </location>
</feature>
<gene>
    <name evidence="2" type="ORF">PGTUg99_031244</name>
</gene>
<proteinExistence type="predicted"/>
<protein>
    <submittedName>
        <fullName evidence="2">Uncharacterized protein</fullName>
    </submittedName>
</protein>
<reference evidence="2 3" key="1">
    <citation type="submission" date="2019-05" db="EMBL/GenBank/DDBJ databases">
        <title>Emergence of the Ug99 lineage of the wheat stem rust pathogen through somatic hybridization.</title>
        <authorList>
            <person name="Li F."/>
            <person name="Upadhyaya N.M."/>
            <person name="Sperschneider J."/>
            <person name="Matny O."/>
            <person name="Nguyen-Phuc H."/>
            <person name="Mago R."/>
            <person name="Raley C."/>
            <person name="Miller M.E."/>
            <person name="Silverstein K.A.T."/>
            <person name="Henningsen E."/>
            <person name="Hirsch C.D."/>
            <person name="Visser B."/>
            <person name="Pretorius Z.A."/>
            <person name="Steffenson B.J."/>
            <person name="Schwessinger B."/>
            <person name="Dodds P.N."/>
            <person name="Figueroa M."/>
        </authorList>
    </citation>
    <scope>NUCLEOTIDE SEQUENCE [LARGE SCALE GENOMIC DNA]</scope>
    <source>
        <strain evidence="2 3">Ug99</strain>
    </source>
</reference>
<comment type="caution">
    <text evidence="2">The sequence shown here is derived from an EMBL/GenBank/DDBJ whole genome shotgun (WGS) entry which is preliminary data.</text>
</comment>
<evidence type="ECO:0000313" key="2">
    <source>
        <dbReference type="EMBL" id="KAA1136425.1"/>
    </source>
</evidence>
<evidence type="ECO:0000256" key="1">
    <source>
        <dbReference type="SAM" id="MobiDB-lite"/>
    </source>
</evidence>
<dbReference type="EMBL" id="VDEP01000035">
    <property type="protein sequence ID" value="KAA1136425.1"/>
    <property type="molecule type" value="Genomic_DNA"/>
</dbReference>
<dbReference type="AlphaFoldDB" id="A0A5B0SFY0"/>
<feature type="region of interest" description="Disordered" evidence="1">
    <location>
        <begin position="37"/>
        <end position="57"/>
    </location>
</feature>
<dbReference type="Proteomes" id="UP000325313">
    <property type="component" value="Unassembled WGS sequence"/>
</dbReference>
<sequence length="263" mass="29488">MLNPADRVKRGKQADILAKRAKIKKAIELKKTSKRKASDDIEEEMCEDEEGEIDPEDWNDVDFHMRALFDANPINCEYDDHCPVFLHPTVPGRYILLTMAACQEWAMSIMDERMPAVNMLSPPKTLNWVDLGSPSKKKKTSPTPAPIDEDKAMWCRLMVEAFVEAGKGRTKENDAPPPPSSDGIPYVPDSEAAIVDYLCFLNIRNLDSVLDVLTSNDIHSHKMFRAGSSLGRQEVLNLGLTFGVVTALYDNVARFDRFLSNSA</sequence>